<dbReference type="PANTHER" id="PTHR44154">
    <property type="entry name" value="QUINONE OXIDOREDUCTASE"/>
    <property type="match status" value="1"/>
</dbReference>
<proteinExistence type="predicted"/>
<sequence>MRALQYDTFGGPDVLTLGEADEPHAGPGEVRIAVEAAAVNPIDATLRSGAMAKPGRLLRAPRIPGFDAAGVVDEIGEGVQGYEIGQRVFGAGTSVTAEHATLTAFWRTPEGVSSEQGAAVVTVAETAARILQALSAQEGQVLVVDGASGGVGTALVQLAAARGLHVVGTASERKHELVRRLGGLPTTYGPGLAGRVRAVLEEAGLDDARLAADQLLGADLAGKGAAAELIELTGDARRVVTIADFSGETDAIVSDGSEGRAWYALEEVARLLTEGRFEVIIDRVLPWNQAAAAHEAVESGSTTGKVVLRVE</sequence>
<evidence type="ECO:0000256" key="1">
    <source>
        <dbReference type="ARBA" id="ARBA00022857"/>
    </source>
</evidence>
<dbReference type="Gene3D" id="3.90.180.10">
    <property type="entry name" value="Medium-chain alcohol dehydrogenases, catalytic domain"/>
    <property type="match status" value="1"/>
</dbReference>
<dbReference type="InterPro" id="IPR020843">
    <property type="entry name" value="ER"/>
</dbReference>
<evidence type="ECO:0000259" key="2">
    <source>
        <dbReference type="SMART" id="SM00829"/>
    </source>
</evidence>
<keyword evidence="4" id="KW-1185">Reference proteome</keyword>
<name>A0A7M1SWR8_9MICO</name>
<dbReference type="Proteomes" id="UP000593758">
    <property type="component" value="Chromosome"/>
</dbReference>
<dbReference type="InterPro" id="IPR011032">
    <property type="entry name" value="GroES-like_sf"/>
</dbReference>
<dbReference type="SMART" id="SM00829">
    <property type="entry name" value="PKS_ER"/>
    <property type="match status" value="1"/>
</dbReference>
<evidence type="ECO:0000313" key="3">
    <source>
        <dbReference type="EMBL" id="QOR72008.1"/>
    </source>
</evidence>
<dbReference type="CDD" id="cd05289">
    <property type="entry name" value="MDR_like_2"/>
    <property type="match status" value="1"/>
</dbReference>
<keyword evidence="1" id="KW-0521">NADP</keyword>
<dbReference type="InterPro" id="IPR036291">
    <property type="entry name" value="NAD(P)-bd_dom_sf"/>
</dbReference>
<dbReference type="Pfam" id="PF13602">
    <property type="entry name" value="ADH_zinc_N_2"/>
    <property type="match status" value="1"/>
</dbReference>
<dbReference type="PANTHER" id="PTHR44154:SF1">
    <property type="entry name" value="QUINONE OXIDOREDUCTASE"/>
    <property type="match status" value="1"/>
</dbReference>
<protein>
    <submittedName>
        <fullName evidence="3">NADP-dependent oxidoreductase</fullName>
    </submittedName>
</protein>
<reference evidence="3 4" key="1">
    <citation type="submission" date="2020-10" db="EMBL/GenBank/DDBJ databases">
        <title>Haloactinobacterium sp. RN3S43, a bacterium isolated from saline soil.</title>
        <authorList>
            <person name="Sun J.-Q."/>
        </authorList>
    </citation>
    <scope>NUCLEOTIDE SEQUENCE [LARGE SCALE GENOMIC DNA]</scope>
    <source>
        <strain evidence="3 4">RN3S43</strain>
    </source>
</reference>
<dbReference type="GO" id="GO:0016491">
    <property type="term" value="F:oxidoreductase activity"/>
    <property type="evidence" value="ECO:0007669"/>
    <property type="project" value="InterPro"/>
</dbReference>
<dbReference type="SUPFAM" id="SSF51735">
    <property type="entry name" value="NAD(P)-binding Rossmann-fold domains"/>
    <property type="match status" value="1"/>
</dbReference>
<dbReference type="Gene3D" id="3.40.50.720">
    <property type="entry name" value="NAD(P)-binding Rossmann-like Domain"/>
    <property type="match status" value="1"/>
</dbReference>
<dbReference type="KEGG" id="halt:IM660_07130"/>
<feature type="domain" description="Enoyl reductase (ER)" evidence="2">
    <location>
        <begin position="10"/>
        <end position="308"/>
    </location>
</feature>
<dbReference type="SUPFAM" id="SSF50129">
    <property type="entry name" value="GroES-like"/>
    <property type="match status" value="1"/>
</dbReference>
<accession>A0A7M1SWR8</accession>
<organism evidence="3 4">
    <name type="scientific">Ruania alkalisoli</name>
    <dbReference type="NCBI Taxonomy" id="2779775"/>
    <lineage>
        <taxon>Bacteria</taxon>
        <taxon>Bacillati</taxon>
        <taxon>Actinomycetota</taxon>
        <taxon>Actinomycetes</taxon>
        <taxon>Micrococcales</taxon>
        <taxon>Ruaniaceae</taxon>
        <taxon>Ruania</taxon>
    </lineage>
</organism>
<dbReference type="EMBL" id="CP063169">
    <property type="protein sequence ID" value="QOR72008.1"/>
    <property type="molecule type" value="Genomic_DNA"/>
</dbReference>
<dbReference type="AlphaFoldDB" id="A0A7M1SWR8"/>
<dbReference type="RefSeq" id="WP_193498654.1">
    <property type="nucleotide sequence ID" value="NZ_CP063169.1"/>
</dbReference>
<evidence type="ECO:0000313" key="4">
    <source>
        <dbReference type="Proteomes" id="UP000593758"/>
    </source>
</evidence>
<dbReference type="Pfam" id="PF08240">
    <property type="entry name" value="ADH_N"/>
    <property type="match status" value="1"/>
</dbReference>
<dbReference type="InterPro" id="IPR051603">
    <property type="entry name" value="Zinc-ADH_QOR/CCCR"/>
</dbReference>
<gene>
    <name evidence="3" type="ORF">IM660_07130</name>
</gene>
<dbReference type="InterPro" id="IPR013154">
    <property type="entry name" value="ADH-like_N"/>
</dbReference>